<proteinExistence type="predicted"/>
<dbReference type="Gene3D" id="3.60.15.10">
    <property type="entry name" value="Ribonuclease Z/Hydroxyacylglutathione hydrolase-like"/>
    <property type="match status" value="1"/>
</dbReference>
<dbReference type="EMBL" id="WNIA01001132">
    <property type="protein sequence ID" value="MTW00438.1"/>
    <property type="molecule type" value="Genomic_DNA"/>
</dbReference>
<dbReference type="AlphaFoldDB" id="A0A6I3V138"/>
<reference evidence="1 2" key="1">
    <citation type="submission" date="2019-11" db="EMBL/GenBank/DDBJ databases">
        <title>Growth characteristics of pneumococcus vary with the chemical composition of the capsule and with environmental conditions.</title>
        <authorList>
            <person name="Tothpal A."/>
            <person name="Desobry K."/>
            <person name="Joshi S."/>
            <person name="Wyllie A.L."/>
            <person name="Weinberger D.M."/>
        </authorList>
    </citation>
    <scope>NUCLEOTIDE SEQUENCE [LARGE SCALE GENOMIC DNA]</scope>
    <source>
        <strain evidence="2">pnumococcus19F</strain>
    </source>
</reference>
<name>A0A6I3V138_STREE</name>
<dbReference type="InterPro" id="IPR036866">
    <property type="entry name" value="RibonucZ/Hydroxyglut_hydro"/>
</dbReference>
<organism evidence="1 2">
    <name type="scientific">Streptococcus pneumoniae</name>
    <dbReference type="NCBI Taxonomy" id="1313"/>
    <lineage>
        <taxon>Bacteria</taxon>
        <taxon>Bacillati</taxon>
        <taxon>Bacillota</taxon>
        <taxon>Bacilli</taxon>
        <taxon>Lactobacillales</taxon>
        <taxon>Streptococcaceae</taxon>
        <taxon>Streptococcus</taxon>
    </lineage>
</organism>
<sequence>MAELTLQEYQFHDMKLTWLRGADKLTDAGTLFGPVPKVVWSRYYPTNDANMMAELTDPILIQYKGKNY</sequence>
<evidence type="ECO:0000313" key="2">
    <source>
        <dbReference type="Proteomes" id="UP000437160"/>
    </source>
</evidence>
<keyword evidence="1" id="KW-0378">Hydrolase</keyword>
<dbReference type="GO" id="GO:0016787">
    <property type="term" value="F:hydrolase activity"/>
    <property type="evidence" value="ECO:0007669"/>
    <property type="project" value="UniProtKB-KW"/>
</dbReference>
<feature type="non-terminal residue" evidence="1">
    <location>
        <position position="68"/>
    </location>
</feature>
<dbReference type="Proteomes" id="UP000437160">
    <property type="component" value="Unassembled WGS sequence"/>
</dbReference>
<evidence type="ECO:0000313" key="1">
    <source>
        <dbReference type="EMBL" id="MTW00438.1"/>
    </source>
</evidence>
<comment type="caution">
    <text evidence="1">The sequence shown here is derived from an EMBL/GenBank/DDBJ whole genome shotgun (WGS) entry which is preliminary data.</text>
</comment>
<protein>
    <submittedName>
        <fullName evidence="1">MBL fold metallo-hydrolase</fullName>
    </submittedName>
</protein>
<gene>
    <name evidence="1" type="ORF">GM536_15680</name>
</gene>
<accession>A0A6I3V138</accession>